<feature type="transmembrane region" description="Helical" evidence="14">
    <location>
        <begin position="89"/>
        <end position="108"/>
    </location>
</feature>
<feature type="transmembrane region" description="Helical" evidence="14">
    <location>
        <begin position="142"/>
        <end position="163"/>
    </location>
</feature>
<sequence length="422" mass="44717">MKVVISLLSNAGILVGLISMIGLILQKKPVDDVIKGTAKTIIGFLIFGIGSSAMSATLGNFNTMFQKGFGITGVVTQVEAATALAQQSFGTIVALVMIIGFAMNLIFARITPFKNIFLTGQHSLYFACVLTLVFKACNVNDVVTIILGGIILGLSAASLPGLCQPYMRKITGNDSIAIGHYNHIGYALSGFIGSKVGNPEHSTENFKFPKWLSIFRDFTLSVAVVMVILFYVSAIAAGQEVVQELAGSVNWLVFPLLQGLQFAAGMYVLITGVRMFIAEITAAFVAISEKYIPNSRPAVDCPSVFPFAPMAVILGFISAYAAGLVAMLVMILVKSPTIMIPSASICFFSGGTAGVFGNSTGGWKGCVVGSFIMGILLVTLPLLLYPAFTTLGIVGASFPNVDYNTIGTVLYYITNAVQSLFH</sequence>
<evidence type="ECO:0000256" key="3">
    <source>
        <dbReference type="ARBA" id="ARBA00022448"/>
    </source>
</evidence>
<evidence type="ECO:0000256" key="10">
    <source>
        <dbReference type="ARBA" id="ARBA00037387"/>
    </source>
</evidence>
<keyword evidence="6" id="KW-0598">Phosphotransferase system</keyword>
<feature type="transmembrane region" description="Helical" evidence="14">
    <location>
        <begin position="218"/>
        <end position="239"/>
    </location>
</feature>
<dbReference type="PANTHER" id="PTHR33843">
    <property type="entry name" value="ASCORBATE-SPECIFIC PTS SYSTEM EIIC COMPONENT"/>
    <property type="match status" value="1"/>
</dbReference>
<keyword evidence="9 14" id="KW-0472">Membrane</keyword>
<evidence type="ECO:0000256" key="6">
    <source>
        <dbReference type="ARBA" id="ARBA00022683"/>
    </source>
</evidence>
<proteinExistence type="inferred from homology"/>
<comment type="similarity">
    <text evidence="11">Belongs to the UlaA family.</text>
</comment>
<feature type="transmembrane region" description="Helical" evidence="14">
    <location>
        <begin position="6"/>
        <end position="25"/>
    </location>
</feature>
<dbReference type="PANTHER" id="PTHR33843:SF4">
    <property type="entry name" value="ASCORBATE-SPECIFIC PTS SYSTEM EIIC COMPONENT"/>
    <property type="match status" value="1"/>
</dbReference>
<evidence type="ECO:0000256" key="8">
    <source>
        <dbReference type="ARBA" id="ARBA00022989"/>
    </source>
</evidence>
<feature type="transmembrane region" description="Helical" evidence="14">
    <location>
        <begin position="37"/>
        <end position="58"/>
    </location>
</feature>
<protein>
    <recommendedName>
        <fullName evidence="12">Ascorbate-specific PTS system EIIC component</fullName>
    </recommendedName>
    <alternativeName>
        <fullName evidence="13">Ascorbate-specific permease IIC component UlaA</fullName>
    </alternativeName>
</protein>
<gene>
    <name evidence="15" type="primary">ulaA</name>
    <name evidence="15" type="ORF">KL86CLO1_12416</name>
</gene>
<dbReference type="GO" id="GO:0005886">
    <property type="term" value="C:plasma membrane"/>
    <property type="evidence" value="ECO:0007669"/>
    <property type="project" value="UniProtKB-SubCell"/>
</dbReference>
<comment type="function">
    <text evidence="10">The phosphoenolpyruvate-dependent sugar phosphotransferase system (sugar PTS), a major carbohydrate active transport system, catalyzes the phosphorylation of incoming sugar substrates concomitantly with their translocation across the cell membrane. The enzyme II UlaABC PTS system is involved in ascorbate transport.</text>
</comment>
<evidence type="ECO:0000256" key="2">
    <source>
        <dbReference type="ARBA" id="ARBA00011738"/>
    </source>
</evidence>
<keyword evidence="5" id="KW-0762">Sugar transport</keyword>
<evidence type="ECO:0000256" key="5">
    <source>
        <dbReference type="ARBA" id="ARBA00022597"/>
    </source>
</evidence>
<organism evidence="15">
    <name type="scientific">uncultured Eubacteriales bacterium</name>
    <dbReference type="NCBI Taxonomy" id="172733"/>
    <lineage>
        <taxon>Bacteria</taxon>
        <taxon>Bacillati</taxon>
        <taxon>Bacillota</taxon>
        <taxon>Clostridia</taxon>
        <taxon>Eubacteriales</taxon>
        <taxon>environmental samples</taxon>
    </lineage>
</organism>
<evidence type="ECO:0000256" key="13">
    <source>
        <dbReference type="ARBA" id="ARBA00042859"/>
    </source>
</evidence>
<evidence type="ECO:0000313" key="15">
    <source>
        <dbReference type="EMBL" id="SBW08210.1"/>
    </source>
</evidence>
<keyword evidence="4" id="KW-1003">Cell membrane</keyword>
<dbReference type="EMBL" id="FLUN01000001">
    <property type="protein sequence ID" value="SBW08210.1"/>
    <property type="molecule type" value="Genomic_DNA"/>
</dbReference>
<feature type="transmembrane region" description="Helical" evidence="14">
    <location>
        <begin position="368"/>
        <end position="388"/>
    </location>
</feature>
<dbReference type="NCBIfam" id="NF006920">
    <property type="entry name" value="PRK09410.1-2"/>
    <property type="match status" value="1"/>
</dbReference>
<keyword evidence="3" id="KW-0813">Transport</keyword>
<keyword evidence="8 14" id="KW-1133">Transmembrane helix</keyword>
<accession>A0A212K942</accession>
<feature type="transmembrane region" description="Helical" evidence="14">
    <location>
        <begin position="307"/>
        <end position="332"/>
    </location>
</feature>
<feature type="transmembrane region" description="Helical" evidence="14">
    <location>
        <begin position="338"/>
        <end position="356"/>
    </location>
</feature>
<evidence type="ECO:0000256" key="9">
    <source>
        <dbReference type="ARBA" id="ARBA00023136"/>
    </source>
</evidence>
<evidence type="ECO:0000256" key="7">
    <source>
        <dbReference type="ARBA" id="ARBA00022692"/>
    </source>
</evidence>
<dbReference type="Pfam" id="PF03611">
    <property type="entry name" value="EIIC-GAT"/>
    <property type="match status" value="1"/>
</dbReference>
<evidence type="ECO:0000256" key="4">
    <source>
        <dbReference type="ARBA" id="ARBA00022475"/>
    </source>
</evidence>
<feature type="transmembrane region" description="Helical" evidence="14">
    <location>
        <begin position="259"/>
        <end position="287"/>
    </location>
</feature>
<dbReference type="InterPro" id="IPR004703">
    <property type="entry name" value="PTS_sugar-sp_permease"/>
</dbReference>
<evidence type="ECO:0000256" key="1">
    <source>
        <dbReference type="ARBA" id="ARBA00004651"/>
    </source>
</evidence>
<name>A0A212K942_9FIRM</name>
<evidence type="ECO:0000256" key="11">
    <source>
        <dbReference type="ARBA" id="ARBA00038218"/>
    </source>
</evidence>
<keyword evidence="7 14" id="KW-0812">Transmembrane</keyword>
<dbReference type="GO" id="GO:0009401">
    <property type="term" value="P:phosphoenolpyruvate-dependent sugar phosphotransferase system"/>
    <property type="evidence" value="ECO:0007669"/>
    <property type="project" value="UniProtKB-KW"/>
</dbReference>
<dbReference type="NCBIfam" id="NF009553">
    <property type="entry name" value="PRK12997.1-5"/>
    <property type="match status" value="1"/>
</dbReference>
<dbReference type="AlphaFoldDB" id="A0A212K942"/>
<comment type="subunit">
    <text evidence="2">Homodimer.</text>
</comment>
<comment type="subcellular location">
    <subcellularLocation>
        <location evidence="1">Cell membrane</location>
        <topology evidence="1">Multi-pass membrane protein</topology>
    </subcellularLocation>
</comment>
<dbReference type="InterPro" id="IPR051562">
    <property type="entry name" value="Ascorbate-PTS_EIIC"/>
</dbReference>
<evidence type="ECO:0000256" key="12">
    <source>
        <dbReference type="ARBA" id="ARBA00039702"/>
    </source>
</evidence>
<evidence type="ECO:0000256" key="14">
    <source>
        <dbReference type="SAM" id="Phobius"/>
    </source>
</evidence>
<reference evidence="15" key="1">
    <citation type="submission" date="2016-04" db="EMBL/GenBank/DDBJ databases">
        <authorList>
            <person name="Evans L.H."/>
            <person name="Alamgir A."/>
            <person name="Owens N."/>
            <person name="Weber N.D."/>
            <person name="Virtaneva K."/>
            <person name="Barbian K."/>
            <person name="Babar A."/>
            <person name="Rosenke K."/>
        </authorList>
    </citation>
    <scope>NUCLEOTIDE SEQUENCE</scope>
    <source>
        <strain evidence="15">86</strain>
    </source>
</reference>